<organism evidence="1">
    <name type="scientific">Brassica cretica</name>
    <name type="common">Mustard</name>
    <dbReference type="NCBI Taxonomy" id="69181"/>
    <lineage>
        <taxon>Eukaryota</taxon>
        <taxon>Viridiplantae</taxon>
        <taxon>Streptophyta</taxon>
        <taxon>Embryophyta</taxon>
        <taxon>Tracheophyta</taxon>
        <taxon>Spermatophyta</taxon>
        <taxon>Magnoliopsida</taxon>
        <taxon>eudicotyledons</taxon>
        <taxon>Gunneridae</taxon>
        <taxon>Pentapetalae</taxon>
        <taxon>rosids</taxon>
        <taxon>malvids</taxon>
        <taxon>Brassicales</taxon>
        <taxon>Brassicaceae</taxon>
        <taxon>Brassiceae</taxon>
        <taxon>Brassica</taxon>
    </lineage>
</organism>
<reference evidence="1" key="1">
    <citation type="submission" date="2019-12" db="EMBL/GenBank/DDBJ databases">
        <title>Genome sequencing and annotation of Brassica cretica.</title>
        <authorList>
            <person name="Studholme D.J."/>
            <person name="Sarris P.F."/>
        </authorList>
    </citation>
    <scope>NUCLEOTIDE SEQUENCE</scope>
    <source>
        <strain evidence="1">PFS-102/07</strain>
        <tissue evidence="1">Leaf</tissue>
    </source>
</reference>
<comment type="caution">
    <text evidence="1">The sequence shown here is derived from an EMBL/GenBank/DDBJ whole genome shotgun (WGS) entry which is preliminary data.</text>
</comment>
<evidence type="ECO:0000313" key="1">
    <source>
        <dbReference type="EMBL" id="KAF2574259.1"/>
    </source>
</evidence>
<dbReference type="EMBL" id="QGKY02001015">
    <property type="protein sequence ID" value="KAF2574259.1"/>
    <property type="molecule type" value="Genomic_DNA"/>
</dbReference>
<gene>
    <name evidence="1" type="ORF">F2Q70_00003435</name>
</gene>
<proteinExistence type="predicted"/>
<dbReference type="AlphaFoldDB" id="A0A8S9IWI6"/>
<protein>
    <submittedName>
        <fullName evidence="1">Uncharacterized protein</fullName>
    </submittedName>
</protein>
<sequence>MALSLCRGIGPKIILSLPPPSRSLSRFCSGDPAVNLRRGMISRRCIRGDKGSRGDVSTLPTLVVDPMLHKKTAECNMVLDESKTCDRRRQKETLVAEGRFGTQILKGYLGKEESRGWKRGGNQWDFISNNLRITEEIFSQWLQDLAGTDGQASCGFNTLSALKYSSVLGLSLLLVLMARSQLIGKVGNIKSGEGAHKRLKIAVQHFLGLVSRFYIEVISCLDFTMAVFEMSMQWLLLTIDRSTGLEYEDNGASVQWLPLIHFAEIGSFRFLYWTESGS</sequence>
<name>A0A8S9IWI6_BRACR</name>
<accession>A0A8S9IWI6</accession>